<proteinExistence type="inferred from homology"/>
<evidence type="ECO:0000256" key="12">
    <source>
        <dbReference type="ARBA" id="ARBA00048435"/>
    </source>
</evidence>
<evidence type="ECO:0000256" key="6">
    <source>
        <dbReference type="ARBA" id="ARBA00022723"/>
    </source>
</evidence>
<evidence type="ECO:0000256" key="7">
    <source>
        <dbReference type="ARBA" id="ARBA00022801"/>
    </source>
</evidence>
<dbReference type="InterPro" id="IPR055438">
    <property type="entry name" value="AstE_AspA_cat"/>
</dbReference>
<dbReference type="EMBL" id="WNYA01000002">
    <property type="protein sequence ID" value="KAG8587721.1"/>
    <property type="molecule type" value="Genomic_DNA"/>
</dbReference>
<dbReference type="InterPro" id="IPR007036">
    <property type="entry name" value="Aste_AspA_hybrid_dom"/>
</dbReference>
<dbReference type="InterPro" id="IPR016708">
    <property type="entry name" value="Aspartoacylase"/>
</dbReference>
<evidence type="ECO:0000256" key="2">
    <source>
        <dbReference type="ARBA" id="ARBA00004496"/>
    </source>
</evidence>
<evidence type="ECO:0000256" key="1">
    <source>
        <dbReference type="ARBA" id="ARBA00001947"/>
    </source>
</evidence>
<dbReference type="GO" id="GO:0004046">
    <property type="term" value="F:aminoacylase activity"/>
    <property type="evidence" value="ECO:0007669"/>
    <property type="project" value="TreeGrafter"/>
</dbReference>
<dbReference type="AlphaFoldDB" id="A0AAV7CT27"/>
<dbReference type="Gene3D" id="3.40.630.10">
    <property type="entry name" value="Zn peptidases"/>
    <property type="match status" value="1"/>
</dbReference>
<comment type="similarity">
    <text evidence="3">Belongs to the AspA/AstE family. Aspartoacylase subfamily.</text>
</comment>
<comment type="caution">
    <text evidence="16">The sequence shown here is derived from an EMBL/GenBank/DDBJ whole genome shotgun (WGS) entry which is preliminary data.</text>
</comment>
<evidence type="ECO:0000259" key="15">
    <source>
        <dbReference type="Pfam" id="PF24827"/>
    </source>
</evidence>
<keyword evidence="17" id="KW-1185">Reference proteome</keyword>
<evidence type="ECO:0000256" key="5">
    <source>
        <dbReference type="ARBA" id="ARBA00022490"/>
    </source>
</evidence>
<sequence>MTRREESNRYDGEILSGSERTSEKVYYFGMQEGIRLKEMLNSACQCSLVSRVVIFGGTHGNEMSGVALAKHWLKEPSELQRKTFVAEPCLANPLAVEKCVRYVDSDLNRCFSEEILRSPESESDPYEFIRARELYQKYGSGSCLYDFIFDLHNTTSHMGATLLRCSADDIMSLHLANYLQSSSGSQSMPCYNYLIDIPKKDNVYLQNIGKHSLCLELGPQPQGVTRADVLSRMRELVNCGLDFIDLFNQGKEFPSFETDIYRVLSRVDYPRDSDGEISAIVHSGLQDKDYVPLKPGHPIFTTMNGEDLLYDGETVVYPTFINEAAYYEKKVAFISTEKVHLKVPALKLETGAEHNGTLQ</sequence>
<comment type="catalytic activity">
    <reaction evidence="13">
        <text>an N-acyl-aromatic L-alpha-amino acid + H2O = an aromatic L-alpha-amino acid + a carboxylate</text>
        <dbReference type="Rhea" id="RHEA:54184"/>
        <dbReference type="ChEBI" id="CHEBI:15377"/>
        <dbReference type="ChEBI" id="CHEBI:29067"/>
        <dbReference type="ChEBI" id="CHEBI:84824"/>
        <dbReference type="ChEBI" id="CHEBI:138093"/>
        <dbReference type="EC" id="3.5.1.114"/>
    </reaction>
</comment>
<dbReference type="HAMAP" id="MF_00704">
    <property type="entry name" value="Aspartoacylase"/>
    <property type="match status" value="1"/>
</dbReference>
<dbReference type="GO" id="GO:0016324">
    <property type="term" value="C:apical plasma membrane"/>
    <property type="evidence" value="ECO:0007669"/>
    <property type="project" value="UniProtKB-SubCell"/>
</dbReference>
<dbReference type="Gene3D" id="2.20.25.160">
    <property type="match status" value="1"/>
</dbReference>
<evidence type="ECO:0000256" key="3">
    <source>
        <dbReference type="ARBA" id="ARBA00006173"/>
    </source>
</evidence>
<comment type="catalytic activity">
    <reaction evidence="12">
        <text>an N-acetyl-L-cysteine-S-conjugate + H2O = an S-substituted L-cysteine + acetate</text>
        <dbReference type="Rhea" id="RHEA:36855"/>
        <dbReference type="ChEBI" id="CHEBI:15377"/>
        <dbReference type="ChEBI" id="CHEBI:30089"/>
        <dbReference type="ChEBI" id="CHEBI:58717"/>
        <dbReference type="ChEBI" id="CHEBI:58718"/>
        <dbReference type="EC" id="3.5.1.114"/>
    </reaction>
</comment>
<dbReference type="InterPro" id="IPR050178">
    <property type="entry name" value="AspA/AstE_fam"/>
</dbReference>
<dbReference type="Proteomes" id="UP000824782">
    <property type="component" value="Unassembled WGS sequence"/>
</dbReference>
<dbReference type="EC" id="3.5.1.114" evidence="10"/>
<evidence type="ECO:0000313" key="16">
    <source>
        <dbReference type="EMBL" id="KAG8587721.1"/>
    </source>
</evidence>
<accession>A0AAV7CT27</accession>
<dbReference type="GO" id="GO:0046872">
    <property type="term" value="F:metal ion binding"/>
    <property type="evidence" value="ECO:0007669"/>
    <property type="project" value="UniProtKB-KW"/>
</dbReference>
<evidence type="ECO:0000313" key="17">
    <source>
        <dbReference type="Proteomes" id="UP000824782"/>
    </source>
</evidence>
<dbReference type="Pfam" id="PF24827">
    <property type="entry name" value="AstE_AspA_cat"/>
    <property type="match status" value="1"/>
</dbReference>
<feature type="domain" description="Succinylglutamate desuccinylase/Aspartoacylase catalytic" evidence="15">
    <location>
        <begin position="51"/>
        <end position="243"/>
    </location>
</feature>
<keyword evidence="7" id="KW-0378">Hydrolase</keyword>
<dbReference type="PANTHER" id="PTHR15162">
    <property type="entry name" value="ASPARTOACYLASE"/>
    <property type="match status" value="1"/>
</dbReference>
<evidence type="ECO:0000256" key="11">
    <source>
        <dbReference type="ARBA" id="ARBA00037831"/>
    </source>
</evidence>
<evidence type="ECO:0000256" key="4">
    <source>
        <dbReference type="ARBA" id="ARBA00022475"/>
    </source>
</evidence>
<dbReference type="Pfam" id="PF04952">
    <property type="entry name" value="AstE_AspA_hybrid"/>
    <property type="match status" value="1"/>
</dbReference>
<evidence type="ECO:0000256" key="9">
    <source>
        <dbReference type="ARBA" id="ARBA00023136"/>
    </source>
</evidence>
<evidence type="ECO:0000259" key="14">
    <source>
        <dbReference type="Pfam" id="PF04952"/>
    </source>
</evidence>
<evidence type="ECO:0000256" key="8">
    <source>
        <dbReference type="ARBA" id="ARBA00022833"/>
    </source>
</evidence>
<dbReference type="GO" id="GO:0005829">
    <property type="term" value="C:cytosol"/>
    <property type="evidence" value="ECO:0007669"/>
    <property type="project" value="TreeGrafter"/>
</dbReference>
<evidence type="ECO:0000256" key="10">
    <source>
        <dbReference type="ARBA" id="ARBA00034807"/>
    </source>
</evidence>
<gene>
    <name evidence="16" type="ORF">GDO81_005765</name>
</gene>
<dbReference type="GO" id="GO:0016788">
    <property type="term" value="F:hydrolase activity, acting on ester bonds"/>
    <property type="evidence" value="ECO:0007669"/>
    <property type="project" value="InterPro"/>
</dbReference>
<dbReference type="FunFam" id="3.40.630.10:FF:000025">
    <property type="entry name" value="aspartoacylase"/>
    <property type="match status" value="1"/>
</dbReference>
<name>A0AAV7CT27_ENGPU</name>
<dbReference type="PANTHER" id="PTHR15162:SF5">
    <property type="entry name" value="N-ACYL-AROMATIC-L-AMINO ACID AMIDOHYDROLASE (CARBOXYLATE-FORMING)"/>
    <property type="match status" value="1"/>
</dbReference>
<keyword evidence="4" id="KW-1003">Cell membrane</keyword>
<comment type="subcellular location">
    <subcellularLocation>
        <location evidence="11">Apical cell membrane</location>
        <topology evidence="11">Peripheral membrane protein</topology>
    </subcellularLocation>
    <subcellularLocation>
        <location evidence="2">Cytoplasm</location>
    </subcellularLocation>
</comment>
<organism evidence="16 17">
    <name type="scientific">Engystomops pustulosus</name>
    <name type="common">Tungara frog</name>
    <name type="synonym">Physalaemus pustulosus</name>
    <dbReference type="NCBI Taxonomy" id="76066"/>
    <lineage>
        <taxon>Eukaryota</taxon>
        <taxon>Metazoa</taxon>
        <taxon>Chordata</taxon>
        <taxon>Craniata</taxon>
        <taxon>Vertebrata</taxon>
        <taxon>Euteleostomi</taxon>
        <taxon>Amphibia</taxon>
        <taxon>Batrachia</taxon>
        <taxon>Anura</taxon>
        <taxon>Neobatrachia</taxon>
        <taxon>Hyloidea</taxon>
        <taxon>Leptodactylidae</taxon>
        <taxon>Leiuperinae</taxon>
        <taxon>Engystomops</taxon>
    </lineage>
</organism>
<reference evidence="16" key="1">
    <citation type="thesis" date="2020" institute="ProQuest LLC" country="789 East Eisenhower Parkway, Ann Arbor, MI, USA">
        <title>Comparative Genomics and Chromosome Evolution.</title>
        <authorList>
            <person name="Mudd A.B."/>
        </authorList>
    </citation>
    <scope>NUCLEOTIDE SEQUENCE</scope>
    <source>
        <strain evidence="16">237g6f4</strain>
        <tissue evidence="16">Blood</tissue>
    </source>
</reference>
<protein>
    <recommendedName>
        <fullName evidence="10">N-acyl-aromatic-L-amino acid amidohydrolase</fullName>
        <ecNumber evidence="10">3.5.1.114</ecNumber>
    </recommendedName>
</protein>
<keyword evidence="6" id="KW-0479">Metal-binding</keyword>
<comment type="cofactor">
    <cofactor evidence="1">
        <name>Zn(2+)</name>
        <dbReference type="ChEBI" id="CHEBI:29105"/>
    </cofactor>
</comment>
<keyword evidence="5" id="KW-0963">Cytoplasm</keyword>
<feature type="domain" description="AstE/AspA barrel-sandwich hybrid" evidence="14">
    <location>
        <begin position="257"/>
        <end position="338"/>
    </location>
</feature>
<dbReference type="CDD" id="cd06909">
    <property type="entry name" value="M14_ASPA"/>
    <property type="match status" value="1"/>
</dbReference>
<dbReference type="NCBIfam" id="NF002601">
    <property type="entry name" value="PRK02259.1"/>
    <property type="match status" value="1"/>
</dbReference>
<keyword evidence="8" id="KW-0862">Zinc</keyword>
<dbReference type="SUPFAM" id="SSF53187">
    <property type="entry name" value="Zn-dependent exopeptidases"/>
    <property type="match status" value="1"/>
</dbReference>
<keyword evidence="9" id="KW-0472">Membrane</keyword>
<evidence type="ECO:0000256" key="13">
    <source>
        <dbReference type="ARBA" id="ARBA00049326"/>
    </source>
</evidence>